<dbReference type="AlphaFoldDB" id="A0A368ZI85"/>
<sequence length="36" mass="4408">MLQIDPKMESLIVKHNFNREYFYFFVTNLELLLLMG</sequence>
<reference evidence="1 2" key="1">
    <citation type="submission" date="2018-07" db="EMBL/GenBank/DDBJ databases">
        <title>Genomic Encyclopedia of Type Strains, Phase III (KMG-III): the genomes of soil and plant-associated and newly described type strains.</title>
        <authorList>
            <person name="Whitman W."/>
        </authorList>
    </citation>
    <scope>NUCLEOTIDE SEQUENCE [LARGE SCALE GENOMIC DNA]</scope>
    <source>
        <strain evidence="1 2">CECT 7958</strain>
    </source>
</reference>
<organism evidence="1 2">
    <name type="scientific">Winogradskyella arenosi</name>
    <dbReference type="NCBI Taxonomy" id="533325"/>
    <lineage>
        <taxon>Bacteria</taxon>
        <taxon>Pseudomonadati</taxon>
        <taxon>Bacteroidota</taxon>
        <taxon>Flavobacteriia</taxon>
        <taxon>Flavobacteriales</taxon>
        <taxon>Flavobacteriaceae</taxon>
        <taxon>Winogradskyella</taxon>
    </lineage>
</organism>
<keyword evidence="2" id="KW-1185">Reference proteome</keyword>
<name>A0A368ZI85_9FLAO</name>
<protein>
    <submittedName>
        <fullName evidence="1">Uncharacterized protein</fullName>
    </submittedName>
</protein>
<gene>
    <name evidence="1" type="ORF">DFQ08_102381</name>
</gene>
<dbReference type="EMBL" id="QPJO01000002">
    <property type="protein sequence ID" value="RCW92357.1"/>
    <property type="molecule type" value="Genomic_DNA"/>
</dbReference>
<comment type="caution">
    <text evidence="1">The sequence shown here is derived from an EMBL/GenBank/DDBJ whole genome shotgun (WGS) entry which is preliminary data.</text>
</comment>
<accession>A0A368ZI85</accession>
<dbReference type="Proteomes" id="UP000253436">
    <property type="component" value="Unassembled WGS sequence"/>
</dbReference>
<evidence type="ECO:0000313" key="1">
    <source>
        <dbReference type="EMBL" id="RCW92357.1"/>
    </source>
</evidence>
<proteinExistence type="predicted"/>
<evidence type="ECO:0000313" key="2">
    <source>
        <dbReference type="Proteomes" id="UP000253436"/>
    </source>
</evidence>